<feature type="region of interest" description="Disordered" evidence="2">
    <location>
        <begin position="171"/>
        <end position="196"/>
    </location>
</feature>
<dbReference type="InterPro" id="IPR038269">
    <property type="entry name" value="SCAN_sf"/>
</dbReference>
<dbReference type="AlphaFoldDB" id="A0A2G8KU55"/>
<feature type="region of interest" description="Disordered" evidence="2">
    <location>
        <begin position="225"/>
        <end position="257"/>
    </location>
</feature>
<dbReference type="Pfam" id="PF02023">
    <property type="entry name" value="SCAN"/>
    <property type="match status" value="1"/>
</dbReference>
<comment type="caution">
    <text evidence="4">The sequence shown here is derived from an EMBL/GenBank/DDBJ whole genome shotgun (WGS) entry which is preliminary data.</text>
</comment>
<accession>A0A2G8KU55</accession>
<dbReference type="InterPro" id="IPR001878">
    <property type="entry name" value="Znf_CCHC"/>
</dbReference>
<feature type="compositionally biased region" description="Basic and acidic residues" evidence="2">
    <location>
        <begin position="171"/>
        <end position="184"/>
    </location>
</feature>
<organism evidence="4 5">
    <name type="scientific">Stichopus japonicus</name>
    <name type="common">Sea cucumber</name>
    <dbReference type="NCBI Taxonomy" id="307972"/>
    <lineage>
        <taxon>Eukaryota</taxon>
        <taxon>Metazoa</taxon>
        <taxon>Echinodermata</taxon>
        <taxon>Eleutherozoa</taxon>
        <taxon>Echinozoa</taxon>
        <taxon>Holothuroidea</taxon>
        <taxon>Aspidochirotacea</taxon>
        <taxon>Aspidochirotida</taxon>
        <taxon>Stichopodidae</taxon>
        <taxon>Apostichopus</taxon>
    </lineage>
</organism>
<gene>
    <name evidence="4" type="ORF">BSL78_11561</name>
</gene>
<evidence type="ECO:0000313" key="4">
    <source>
        <dbReference type="EMBL" id="PIK51534.1"/>
    </source>
</evidence>
<dbReference type="OrthoDB" id="10051775at2759"/>
<dbReference type="SUPFAM" id="SSF47353">
    <property type="entry name" value="Retrovirus capsid dimerization domain-like"/>
    <property type="match status" value="1"/>
</dbReference>
<dbReference type="InterPro" id="IPR003309">
    <property type="entry name" value="SCAN_dom"/>
</dbReference>
<dbReference type="Gene3D" id="4.10.60.10">
    <property type="entry name" value="Zinc finger, CCHC-type"/>
    <property type="match status" value="1"/>
</dbReference>
<keyword evidence="1" id="KW-0479">Metal-binding</keyword>
<dbReference type="InterPro" id="IPR036875">
    <property type="entry name" value="Znf_CCHC_sf"/>
</dbReference>
<keyword evidence="5" id="KW-1185">Reference proteome</keyword>
<feature type="compositionally biased region" description="Basic and acidic residues" evidence="2">
    <location>
        <begin position="243"/>
        <end position="257"/>
    </location>
</feature>
<proteinExistence type="predicted"/>
<keyword evidence="1" id="KW-0863">Zinc-finger</keyword>
<dbReference type="GO" id="GO:0008270">
    <property type="term" value="F:zinc ion binding"/>
    <property type="evidence" value="ECO:0007669"/>
    <property type="project" value="UniProtKB-KW"/>
</dbReference>
<dbReference type="Pfam" id="PF00098">
    <property type="entry name" value="zf-CCHC"/>
    <property type="match status" value="1"/>
</dbReference>
<name>A0A2G8KU55_STIJA</name>
<dbReference type="Proteomes" id="UP000230750">
    <property type="component" value="Unassembled WGS sequence"/>
</dbReference>
<evidence type="ECO:0000259" key="3">
    <source>
        <dbReference type="PROSITE" id="PS50158"/>
    </source>
</evidence>
<dbReference type="PANTHER" id="PTHR46888">
    <property type="entry name" value="ZINC KNUCKLE DOMAINCONTAINING PROTEIN-RELATED"/>
    <property type="match status" value="1"/>
</dbReference>
<dbReference type="PROSITE" id="PS50158">
    <property type="entry name" value="ZF_CCHC"/>
    <property type="match status" value="1"/>
</dbReference>
<dbReference type="SUPFAM" id="SSF57756">
    <property type="entry name" value="Retrovirus zinc finger-like domains"/>
    <property type="match status" value="1"/>
</dbReference>
<feature type="domain" description="CCHC-type" evidence="3">
    <location>
        <begin position="205"/>
        <end position="221"/>
    </location>
</feature>
<evidence type="ECO:0000256" key="2">
    <source>
        <dbReference type="SAM" id="MobiDB-lite"/>
    </source>
</evidence>
<dbReference type="Gene3D" id="1.10.4020.10">
    <property type="entry name" value="DNA breaking-rejoining enzymes"/>
    <property type="match status" value="1"/>
</dbReference>
<evidence type="ECO:0000313" key="5">
    <source>
        <dbReference type="Proteomes" id="UP000230750"/>
    </source>
</evidence>
<evidence type="ECO:0000256" key="1">
    <source>
        <dbReference type="PROSITE-ProRule" id="PRU00047"/>
    </source>
</evidence>
<dbReference type="PANTHER" id="PTHR46888:SF1">
    <property type="entry name" value="RIBONUCLEASE H"/>
    <property type="match status" value="1"/>
</dbReference>
<dbReference type="GO" id="GO:0003676">
    <property type="term" value="F:nucleic acid binding"/>
    <property type="evidence" value="ECO:0007669"/>
    <property type="project" value="InterPro"/>
</dbReference>
<reference evidence="4 5" key="1">
    <citation type="journal article" date="2017" name="PLoS Biol.">
        <title>The sea cucumber genome provides insights into morphological evolution and visceral regeneration.</title>
        <authorList>
            <person name="Zhang X."/>
            <person name="Sun L."/>
            <person name="Yuan J."/>
            <person name="Sun Y."/>
            <person name="Gao Y."/>
            <person name="Zhang L."/>
            <person name="Li S."/>
            <person name="Dai H."/>
            <person name="Hamel J.F."/>
            <person name="Liu C."/>
            <person name="Yu Y."/>
            <person name="Liu S."/>
            <person name="Lin W."/>
            <person name="Guo K."/>
            <person name="Jin S."/>
            <person name="Xu P."/>
            <person name="Storey K.B."/>
            <person name="Huan P."/>
            <person name="Zhang T."/>
            <person name="Zhou Y."/>
            <person name="Zhang J."/>
            <person name="Lin C."/>
            <person name="Li X."/>
            <person name="Xing L."/>
            <person name="Huo D."/>
            <person name="Sun M."/>
            <person name="Wang L."/>
            <person name="Mercier A."/>
            <person name="Li F."/>
            <person name="Yang H."/>
            <person name="Xiang J."/>
        </authorList>
    </citation>
    <scope>NUCLEOTIDE SEQUENCE [LARGE SCALE GENOMIC DNA]</scope>
    <source>
        <strain evidence="4">Shaxun</strain>
        <tissue evidence="4">Muscle</tissue>
    </source>
</reference>
<keyword evidence="1" id="KW-0862">Zinc</keyword>
<dbReference type="EMBL" id="MRZV01000367">
    <property type="protein sequence ID" value="PIK51534.1"/>
    <property type="molecule type" value="Genomic_DNA"/>
</dbReference>
<protein>
    <recommendedName>
        <fullName evidence="3">CCHC-type domain-containing protein</fullName>
    </recommendedName>
</protein>
<dbReference type="SMART" id="SM00343">
    <property type="entry name" value="ZnF_C2HC"/>
    <property type="match status" value="1"/>
</dbReference>
<sequence length="257" mass="29342">MSPFKKPEIPCFNEKTDDIDSYLKRFERYSTAAGKVRSEWAILLSALLTGKALNVYSRLSDDDSKNYDILKKALLCIYDMNADGFRRKFRGSKLEGGENYIQLVDRLTGYLERWVDLSNATKSYVGMLDFMVKDQFYSMCPKDLRIFVKEGQPVSVKDMANRADRYVDARGKQWDKKGSSKQESSHNLQFEQQVDKGKEWNKNKKCYNCSEVGHVSRDCKKHRGTYASKGRSYDKGAGLSEGSDSKAEVKESEAGIC</sequence>